<dbReference type="Proteomes" id="UP000245916">
    <property type="component" value="Unassembled WGS sequence"/>
</dbReference>
<evidence type="ECO:0000256" key="1">
    <source>
        <dbReference type="SAM" id="MobiDB-lite"/>
    </source>
</evidence>
<keyword evidence="4" id="KW-1185">Reference proteome</keyword>
<accession>A0A2U2J0W6</accession>
<keyword evidence="2" id="KW-0732">Signal</keyword>
<feature type="region of interest" description="Disordered" evidence="1">
    <location>
        <begin position="20"/>
        <end position="127"/>
    </location>
</feature>
<feature type="signal peptide" evidence="2">
    <location>
        <begin position="1"/>
        <end position="19"/>
    </location>
</feature>
<dbReference type="GO" id="GO:0005507">
    <property type="term" value="F:copper ion binding"/>
    <property type="evidence" value="ECO:0007669"/>
    <property type="project" value="InterPro"/>
</dbReference>
<dbReference type="OrthoDB" id="9778934at2"/>
<proteinExistence type="predicted"/>
<evidence type="ECO:0000313" key="3">
    <source>
        <dbReference type="EMBL" id="PWG01968.1"/>
    </source>
</evidence>
<feature type="compositionally biased region" description="Pro residues" evidence="1">
    <location>
        <begin position="107"/>
        <end position="120"/>
    </location>
</feature>
<dbReference type="GO" id="GO:0006878">
    <property type="term" value="P:intracellular copper ion homeostasis"/>
    <property type="evidence" value="ECO:0007669"/>
    <property type="project" value="InterPro"/>
</dbReference>
<dbReference type="EMBL" id="QFFF01000001">
    <property type="protein sequence ID" value="PWG01968.1"/>
    <property type="molecule type" value="Genomic_DNA"/>
</dbReference>
<feature type="compositionally biased region" description="Polar residues" evidence="1">
    <location>
        <begin position="90"/>
        <end position="102"/>
    </location>
</feature>
<dbReference type="AlphaFoldDB" id="A0A2U2J0W6"/>
<dbReference type="InterPro" id="IPR007939">
    <property type="entry name" value="Cu-R_B_prcur"/>
</dbReference>
<evidence type="ECO:0000313" key="4">
    <source>
        <dbReference type="Proteomes" id="UP000245916"/>
    </source>
</evidence>
<name>A0A2U2J0W6_9SPHN</name>
<feature type="compositionally biased region" description="Low complexity" evidence="1">
    <location>
        <begin position="43"/>
        <end position="53"/>
    </location>
</feature>
<dbReference type="RefSeq" id="WP_109270108.1">
    <property type="nucleotide sequence ID" value="NZ_QFFF01000001.1"/>
</dbReference>
<protein>
    <submittedName>
        <fullName evidence="3">Copper resistance protein CopB</fullName>
    </submittedName>
</protein>
<reference evidence="3 4" key="1">
    <citation type="submission" date="2018-05" db="EMBL/GenBank/DDBJ databases">
        <title>Genome of Sphingosinicella humi QZX222.</title>
        <authorList>
            <person name="Qiao Z."/>
            <person name="Wang G."/>
        </authorList>
    </citation>
    <scope>NUCLEOTIDE SEQUENCE [LARGE SCALE GENOMIC DNA]</scope>
    <source>
        <strain evidence="3 4">QZX222</strain>
    </source>
</reference>
<evidence type="ECO:0000256" key="2">
    <source>
        <dbReference type="SAM" id="SignalP"/>
    </source>
</evidence>
<organism evidence="3 4">
    <name type="scientific">Allosphingosinicella humi</name>
    <dbReference type="NCBI Taxonomy" id="2068657"/>
    <lineage>
        <taxon>Bacteria</taxon>
        <taxon>Pseudomonadati</taxon>
        <taxon>Pseudomonadota</taxon>
        <taxon>Alphaproteobacteria</taxon>
        <taxon>Sphingomonadales</taxon>
        <taxon>Sphingomonadaceae</taxon>
        <taxon>Allosphingosinicella</taxon>
    </lineage>
</organism>
<feature type="chain" id="PRO_5015705929" evidence="2">
    <location>
        <begin position="20"/>
        <end position="360"/>
    </location>
</feature>
<dbReference type="GO" id="GO:0009279">
    <property type="term" value="C:cell outer membrane"/>
    <property type="evidence" value="ECO:0007669"/>
    <property type="project" value="InterPro"/>
</dbReference>
<comment type="caution">
    <text evidence="3">The sequence shown here is derived from an EMBL/GenBank/DDBJ whole genome shotgun (WGS) entry which is preliminary data.</text>
</comment>
<sequence length="360" mass="39379">MKILLIALGASTFATPALAQHTGHEMPPPQPPSASETEPVPSSPQAQPAPQSQTADPHAGHDMNAMPQPVPPAEPDPHAQHEMPGMQPAQPASPTIHGTGSNRIPGAAPPPPPEAPPPPAAFSGPRHAADTIFDDAEMAAAREDLRSDQGEIKTFWLMIDQLEARIRDGEDGYLWDAQGWYGGDINKFWFKTEGEGNLGESPEQVEVQALWSRAITPWFDFQAGIRYDFRPDPERGHLVVGLQGLVPYQFEIDAAAFLSDEGDLTARFEAEYDQRITQRLILQPRIEFDLAAQDVPEIGIGSGLSTIEAGLRLRYEIVREFAPYIGVEYERRLGNTADFARAAGEDVGGWNLLLGIRAWF</sequence>
<gene>
    <name evidence="3" type="ORF">DF286_03110</name>
</gene>
<dbReference type="Pfam" id="PF05275">
    <property type="entry name" value="CopB"/>
    <property type="match status" value="1"/>
</dbReference>
<dbReference type="CDD" id="cd22541">
    <property type="entry name" value="SP5_N"/>
    <property type="match status" value="1"/>
</dbReference>